<sequence length="341" mass="39265">MDSLMAMTCAKCGRQPSDMLILTCDHNLCLLCSARNILKDYSKENEPFYKVACDICRSSTILDPSSANELLKLNLEEPKDSELDEGDLTTSDQYKQNWEPPQEYCKDHPDEVPNYYCFECESECICSECAIHGLHKGHEVMRVKTAFPIIKGKVEDMLLLLSNKQDELQNLEEKIEQRKKETLDQSHTAKQQIKHAFEDLRARLDKKEKELTSQADRFLEENLKELDAISRALASKVTSIGELYSNVSKILQQANSRELIDFYAESKEKLFLKVEAETSQLQNYDRTVSMKCFISPQSVADHIESLKGLQLQISSMKGTESKDIDRQKFPERNKIPRNYRD</sequence>
<feature type="compositionally biased region" description="Basic and acidic residues" evidence="3">
    <location>
        <begin position="319"/>
        <end position="341"/>
    </location>
</feature>
<reference evidence="5" key="1">
    <citation type="submission" date="2021-09" db="EMBL/GenBank/DDBJ databases">
        <authorList>
            <consortium name="AG Swart"/>
            <person name="Singh M."/>
            <person name="Singh A."/>
            <person name="Seah K."/>
            <person name="Emmerich C."/>
        </authorList>
    </citation>
    <scope>NUCLEOTIDE SEQUENCE</scope>
    <source>
        <strain evidence="5">ATCC30299</strain>
    </source>
</reference>
<dbReference type="EMBL" id="CAJZBQ010000009">
    <property type="protein sequence ID" value="CAG9313050.1"/>
    <property type="molecule type" value="Genomic_DNA"/>
</dbReference>
<organism evidence="5 6">
    <name type="scientific">Blepharisma stoltei</name>
    <dbReference type="NCBI Taxonomy" id="1481888"/>
    <lineage>
        <taxon>Eukaryota</taxon>
        <taxon>Sar</taxon>
        <taxon>Alveolata</taxon>
        <taxon>Ciliophora</taxon>
        <taxon>Postciliodesmatophora</taxon>
        <taxon>Heterotrichea</taxon>
        <taxon>Heterotrichida</taxon>
        <taxon>Blepharismidae</taxon>
        <taxon>Blepharisma</taxon>
    </lineage>
</organism>
<evidence type="ECO:0000313" key="6">
    <source>
        <dbReference type="Proteomes" id="UP001162131"/>
    </source>
</evidence>
<evidence type="ECO:0000313" key="5">
    <source>
        <dbReference type="EMBL" id="CAG9313050.1"/>
    </source>
</evidence>
<evidence type="ECO:0000259" key="4">
    <source>
        <dbReference type="SMART" id="SM00336"/>
    </source>
</evidence>
<keyword evidence="6" id="KW-1185">Reference proteome</keyword>
<dbReference type="PANTHER" id="PTHR24103">
    <property type="entry name" value="E3 UBIQUITIN-PROTEIN LIGASE TRIM"/>
    <property type="match status" value="1"/>
</dbReference>
<dbReference type="InterPro" id="IPR050143">
    <property type="entry name" value="TRIM/RBCC"/>
</dbReference>
<dbReference type="AlphaFoldDB" id="A0AAU9IGV4"/>
<accession>A0AAU9IGV4</accession>
<dbReference type="SMART" id="SM00336">
    <property type="entry name" value="BBOX"/>
    <property type="match status" value="1"/>
</dbReference>
<comment type="caution">
    <text evidence="5">The sequence shown here is derived from an EMBL/GenBank/DDBJ whole genome shotgun (WGS) entry which is preliminary data.</text>
</comment>
<feature type="coiled-coil region" evidence="2">
    <location>
        <begin position="154"/>
        <end position="221"/>
    </location>
</feature>
<dbReference type="Pfam" id="PF00643">
    <property type="entry name" value="zf-B_box"/>
    <property type="match status" value="1"/>
</dbReference>
<keyword evidence="2" id="KW-0175">Coiled coil</keyword>
<evidence type="ECO:0000256" key="3">
    <source>
        <dbReference type="SAM" id="MobiDB-lite"/>
    </source>
</evidence>
<evidence type="ECO:0000256" key="1">
    <source>
        <dbReference type="ARBA" id="ARBA00022723"/>
    </source>
</evidence>
<protein>
    <recommendedName>
        <fullName evidence="4">B box-type domain-containing protein</fullName>
    </recommendedName>
</protein>
<dbReference type="GO" id="GO:0008270">
    <property type="term" value="F:zinc ion binding"/>
    <property type="evidence" value="ECO:0007669"/>
    <property type="project" value="InterPro"/>
</dbReference>
<dbReference type="Gene3D" id="3.30.160.60">
    <property type="entry name" value="Classic Zinc Finger"/>
    <property type="match status" value="1"/>
</dbReference>
<dbReference type="InterPro" id="IPR000315">
    <property type="entry name" value="Znf_B-box"/>
</dbReference>
<evidence type="ECO:0000256" key="2">
    <source>
        <dbReference type="SAM" id="Coils"/>
    </source>
</evidence>
<dbReference type="Gene3D" id="3.30.40.10">
    <property type="entry name" value="Zinc/RING finger domain, C3HC4 (zinc finger)"/>
    <property type="match status" value="1"/>
</dbReference>
<feature type="region of interest" description="Disordered" evidence="3">
    <location>
        <begin position="318"/>
        <end position="341"/>
    </location>
</feature>
<dbReference type="InterPro" id="IPR013083">
    <property type="entry name" value="Znf_RING/FYVE/PHD"/>
</dbReference>
<proteinExistence type="predicted"/>
<gene>
    <name evidence="5" type="ORF">BSTOLATCC_MIC7835</name>
</gene>
<keyword evidence="1" id="KW-0479">Metal-binding</keyword>
<dbReference type="SUPFAM" id="SSF57850">
    <property type="entry name" value="RING/U-box"/>
    <property type="match status" value="1"/>
</dbReference>
<feature type="domain" description="B box-type" evidence="4">
    <location>
        <begin position="100"/>
        <end position="143"/>
    </location>
</feature>
<name>A0AAU9IGV4_9CILI</name>
<dbReference type="SUPFAM" id="SSF57845">
    <property type="entry name" value="B-box zinc-binding domain"/>
    <property type="match status" value="1"/>
</dbReference>
<dbReference type="Proteomes" id="UP001162131">
    <property type="component" value="Unassembled WGS sequence"/>
</dbReference>
<dbReference type="CDD" id="cd19756">
    <property type="entry name" value="Bbox2"/>
    <property type="match status" value="1"/>
</dbReference>